<evidence type="ECO:0000313" key="1">
    <source>
        <dbReference type="EMBL" id="TMI82186.1"/>
    </source>
</evidence>
<dbReference type="Proteomes" id="UP000318093">
    <property type="component" value="Unassembled WGS sequence"/>
</dbReference>
<organism evidence="1 2">
    <name type="scientific">Candidatus Segetimicrobium genomatis</name>
    <dbReference type="NCBI Taxonomy" id="2569760"/>
    <lineage>
        <taxon>Bacteria</taxon>
        <taxon>Bacillati</taxon>
        <taxon>Candidatus Sysuimicrobiota</taxon>
        <taxon>Candidatus Sysuimicrobiia</taxon>
        <taxon>Candidatus Sysuimicrobiales</taxon>
        <taxon>Candidatus Segetimicrobiaceae</taxon>
        <taxon>Candidatus Segetimicrobium</taxon>
    </lineage>
</organism>
<sequence length="176" mass="19555">MRPIVAALIVVLTATTGIPVVYGQQPSDDTARLRTRDQLAQLLDTVGPAIGVAFRQSQKNPFNFIGTMRELTNADSLEIVLSVTKSETIGFRIYPHYKGGYINLNSVDDRVGLMKQLLRMSDRNFLFWGADDSYDVFAGYTVTLESGFPNEAIKIVLRSIHNLDQFVGDMKPAIGR</sequence>
<accession>A0A537JGE6</accession>
<protein>
    <recommendedName>
        <fullName evidence="3">YbjN domain-containing protein</fullName>
    </recommendedName>
</protein>
<reference evidence="1 2" key="1">
    <citation type="journal article" date="2019" name="Nat. Microbiol.">
        <title>Mediterranean grassland soil C-N compound turnover is dependent on rainfall and depth, and is mediated by genomically divergent microorganisms.</title>
        <authorList>
            <person name="Diamond S."/>
            <person name="Andeer P.F."/>
            <person name="Li Z."/>
            <person name="Crits-Christoph A."/>
            <person name="Burstein D."/>
            <person name="Anantharaman K."/>
            <person name="Lane K.R."/>
            <person name="Thomas B.C."/>
            <person name="Pan C."/>
            <person name="Northen T.R."/>
            <person name="Banfield J.F."/>
        </authorList>
    </citation>
    <scope>NUCLEOTIDE SEQUENCE [LARGE SCALE GENOMIC DNA]</scope>
    <source>
        <strain evidence="1">NP_6</strain>
    </source>
</reference>
<gene>
    <name evidence="1" type="ORF">E6H03_05970</name>
</gene>
<evidence type="ECO:0008006" key="3">
    <source>
        <dbReference type="Google" id="ProtNLM"/>
    </source>
</evidence>
<comment type="caution">
    <text evidence="1">The sequence shown here is derived from an EMBL/GenBank/DDBJ whole genome shotgun (WGS) entry which is preliminary data.</text>
</comment>
<dbReference type="EMBL" id="VBAN01000175">
    <property type="protein sequence ID" value="TMI82186.1"/>
    <property type="molecule type" value="Genomic_DNA"/>
</dbReference>
<dbReference type="AlphaFoldDB" id="A0A537JGE6"/>
<name>A0A537JGE6_9BACT</name>
<evidence type="ECO:0000313" key="2">
    <source>
        <dbReference type="Proteomes" id="UP000318093"/>
    </source>
</evidence>
<proteinExistence type="predicted"/>